<proteinExistence type="predicted"/>
<sequence length="130" mass="15107">MKKLFFIFCLLALIMGCSNENRTVSELMRVADFTKGSVDVTEIYDKKEINKINEITNSLEWVDEAIETNGNPDYSFWLERKGVELRVKNYEIWFNQDKSVILDHVTVKYAFINGVNMDELKNLLESSALN</sequence>
<reference evidence="1 2" key="1">
    <citation type="submission" date="2017-01" db="EMBL/GenBank/DDBJ databases">
        <title>Genome analysis of Paenibacillus selenitrireducens ES3-24.</title>
        <authorList>
            <person name="Xu D."/>
            <person name="Yao R."/>
            <person name="Zheng S."/>
        </authorList>
    </citation>
    <scope>NUCLEOTIDE SEQUENCE [LARGE SCALE GENOMIC DNA]</scope>
    <source>
        <strain evidence="1 2">ES3-24</strain>
    </source>
</reference>
<dbReference type="AlphaFoldDB" id="A0A1T2WZF5"/>
<dbReference type="EMBL" id="MSZX01000024">
    <property type="protein sequence ID" value="OPA73010.1"/>
    <property type="molecule type" value="Genomic_DNA"/>
</dbReference>
<gene>
    <name evidence="1" type="ORF">BVG16_31130</name>
</gene>
<name>A0A1T2WZF5_9BACL</name>
<dbReference type="RefSeq" id="WP_078503086.1">
    <property type="nucleotide sequence ID" value="NZ_MSZX01000024.1"/>
</dbReference>
<keyword evidence="2" id="KW-1185">Reference proteome</keyword>
<evidence type="ECO:0008006" key="3">
    <source>
        <dbReference type="Google" id="ProtNLM"/>
    </source>
</evidence>
<comment type="caution">
    <text evidence="1">The sequence shown here is derived from an EMBL/GenBank/DDBJ whole genome shotgun (WGS) entry which is preliminary data.</text>
</comment>
<accession>A0A1T2WZF5</accession>
<organism evidence="1 2">
    <name type="scientific">Paenibacillus selenitireducens</name>
    <dbReference type="NCBI Taxonomy" id="1324314"/>
    <lineage>
        <taxon>Bacteria</taxon>
        <taxon>Bacillati</taxon>
        <taxon>Bacillota</taxon>
        <taxon>Bacilli</taxon>
        <taxon>Bacillales</taxon>
        <taxon>Paenibacillaceae</taxon>
        <taxon>Paenibacillus</taxon>
    </lineage>
</organism>
<dbReference type="OrthoDB" id="2625514at2"/>
<dbReference type="PROSITE" id="PS51257">
    <property type="entry name" value="PROKAR_LIPOPROTEIN"/>
    <property type="match status" value="1"/>
</dbReference>
<evidence type="ECO:0000313" key="2">
    <source>
        <dbReference type="Proteomes" id="UP000190188"/>
    </source>
</evidence>
<dbReference type="Proteomes" id="UP000190188">
    <property type="component" value="Unassembled WGS sequence"/>
</dbReference>
<evidence type="ECO:0000313" key="1">
    <source>
        <dbReference type="EMBL" id="OPA73010.1"/>
    </source>
</evidence>
<protein>
    <recommendedName>
        <fullName evidence="3">Lipoprotein</fullName>
    </recommendedName>
</protein>